<protein>
    <submittedName>
        <fullName evidence="1">Uncharacterized protein</fullName>
    </submittedName>
</protein>
<proteinExistence type="predicted"/>
<dbReference type="OrthoDB" id="2990699at2"/>
<sequence length="436" mass="50696">MENIISTKRYVVKLSQTTNKPVKAWRITDFIEKVNNSYYKQELLKEIKERLNQGENPANIIILDKSFNIHKAYRGIGTLKLNTINGSKKLYHYGKPYSLYPNKKIILINNIFSTFSELYSLFNKHGVRLDKSILNTVIQQAFNNENELDISKLYSEIEFGYMSFEEEDPLLKKLKVKVNEELENLKSNIKLDLQEANTYVDIDSLIDDELSLKNNFNDEDYKKLYNCFPNKFANYFVNITRPIVGVYNVDKNTVEVLGVNFIKKNGHDDKQIDLKSVSHNSPFTVILVAGITLINSIYQMHCNKFDKTKIESEEEGIYSVLQEFDLNDDEDDEDDDIFEKEISEGKIALERWQKTKEQLEIAIQENGQSIEEELDKIENTEVSSVVNIGHSIDFTINNIEIKLQSYFDKAFEFNDFKDGEIEVIQEVNKEEIDNAI</sequence>
<accession>A0A8J3AQM0</accession>
<gene>
    <name evidence="1" type="ORF">GCM10007380_43160</name>
</gene>
<evidence type="ECO:0000313" key="1">
    <source>
        <dbReference type="EMBL" id="GGI18488.1"/>
    </source>
</evidence>
<dbReference type="EMBL" id="BMHB01000008">
    <property type="protein sequence ID" value="GGI18488.1"/>
    <property type="molecule type" value="Genomic_DNA"/>
</dbReference>
<organism evidence="1 2">
    <name type="scientific">Gottfriedia solisilvae</name>
    <dbReference type="NCBI Taxonomy" id="1516104"/>
    <lineage>
        <taxon>Bacteria</taxon>
        <taxon>Bacillati</taxon>
        <taxon>Bacillota</taxon>
        <taxon>Bacilli</taxon>
        <taxon>Bacillales</taxon>
        <taxon>Bacillaceae</taxon>
        <taxon>Gottfriedia</taxon>
    </lineage>
</organism>
<keyword evidence="2" id="KW-1185">Reference proteome</keyword>
<reference evidence="2" key="1">
    <citation type="journal article" date="2019" name="Int. J. Syst. Evol. Microbiol.">
        <title>The Global Catalogue of Microorganisms (GCM) 10K type strain sequencing project: providing services to taxonomists for standard genome sequencing and annotation.</title>
        <authorList>
            <consortium name="The Broad Institute Genomics Platform"/>
            <consortium name="The Broad Institute Genome Sequencing Center for Infectious Disease"/>
            <person name="Wu L."/>
            <person name="Ma J."/>
        </authorList>
    </citation>
    <scope>NUCLEOTIDE SEQUENCE [LARGE SCALE GENOMIC DNA]</scope>
    <source>
        <strain evidence="2">CGMCC 1.14993</strain>
    </source>
</reference>
<name>A0A8J3AQM0_9BACI</name>
<dbReference type="Proteomes" id="UP000626244">
    <property type="component" value="Unassembled WGS sequence"/>
</dbReference>
<dbReference type="AlphaFoldDB" id="A0A8J3AQM0"/>
<comment type="caution">
    <text evidence="1">The sequence shown here is derived from an EMBL/GenBank/DDBJ whole genome shotgun (WGS) entry which is preliminary data.</text>
</comment>
<evidence type="ECO:0000313" key="2">
    <source>
        <dbReference type="Proteomes" id="UP000626244"/>
    </source>
</evidence>
<dbReference type="RefSeq" id="WP_088004222.1">
    <property type="nucleotide sequence ID" value="NZ_BMHB01000008.1"/>
</dbReference>